<dbReference type="Proteomes" id="UP001271769">
    <property type="component" value="Unassembled WGS sequence"/>
</dbReference>
<dbReference type="EMBL" id="JAXCLX010000001">
    <property type="protein sequence ID" value="MDY0870789.1"/>
    <property type="molecule type" value="Genomic_DNA"/>
</dbReference>
<dbReference type="CDD" id="cd13588">
    <property type="entry name" value="PBP2_polyamine_1"/>
    <property type="match status" value="1"/>
</dbReference>
<comment type="subcellular location">
    <subcellularLocation>
        <location evidence="1">Periplasm</location>
    </subcellularLocation>
</comment>
<organism evidence="6 7">
    <name type="scientific">Dongia rigui</name>
    <dbReference type="NCBI Taxonomy" id="940149"/>
    <lineage>
        <taxon>Bacteria</taxon>
        <taxon>Pseudomonadati</taxon>
        <taxon>Pseudomonadota</taxon>
        <taxon>Alphaproteobacteria</taxon>
        <taxon>Rhodospirillales</taxon>
        <taxon>Dongiaceae</taxon>
        <taxon>Dongia</taxon>
    </lineage>
</organism>
<evidence type="ECO:0000256" key="3">
    <source>
        <dbReference type="ARBA" id="ARBA00022729"/>
    </source>
</evidence>
<evidence type="ECO:0000256" key="1">
    <source>
        <dbReference type="ARBA" id="ARBA00004418"/>
    </source>
</evidence>
<sequence length="387" mass="41533">MSLKWKLAGTSVAAVLVLGAIAAQAEPLQSIGEGEGEVAIVAWPGYIERGESDKNYDWVTGFEKETGCKVTVKTAGSSDEMVSLMNGGGFDLVTASGDASLRLVKGGTVQEINTALIADYGKVDPRLQNAPWHTVDGKHYGVPWQWGPNVLLYNAKTFENAPQSWSVVFEEQKLPDGKSNKGRVQAYYGTIYLADAALYLMANKPELGIKDPYELNQAQFDAAVELLRGQRQLVNKYWSDAAAQVDDFTNEGIVASTSWAYQVNTLRAAGKVPVGSVVPKEGATGWADTTMMAANAPHPNCAYKWLNHSLSDNAQAGTSSWFGSVPAVPASCADPILTEGGCVANGSQLFARIHFWKTPVKDCASQNGECVPYKDWVAAVQSVQSGQ</sequence>
<dbReference type="PRINTS" id="PR00909">
    <property type="entry name" value="SPERMDNBNDNG"/>
</dbReference>
<keyword evidence="7" id="KW-1185">Reference proteome</keyword>
<keyword evidence="2" id="KW-0813">Transport</keyword>
<feature type="chain" id="PRO_5045608226" evidence="5">
    <location>
        <begin position="26"/>
        <end position="387"/>
    </location>
</feature>
<protein>
    <submittedName>
        <fullName evidence="6">ABC transporter substrate-binding protein</fullName>
    </submittedName>
</protein>
<evidence type="ECO:0000256" key="2">
    <source>
        <dbReference type="ARBA" id="ARBA00022448"/>
    </source>
</evidence>
<reference evidence="6 7" key="1">
    <citation type="journal article" date="2013" name="Antonie Van Leeuwenhoek">
        <title>Dongia rigui sp. nov., isolated from freshwater of a large wetland in Korea.</title>
        <authorList>
            <person name="Baik K.S."/>
            <person name="Hwang Y.M."/>
            <person name="Choi J.S."/>
            <person name="Kwon J."/>
            <person name="Seong C.N."/>
        </authorList>
    </citation>
    <scope>NUCLEOTIDE SEQUENCE [LARGE SCALE GENOMIC DNA]</scope>
    <source>
        <strain evidence="6 7">04SU4-P</strain>
    </source>
</reference>
<dbReference type="Gene3D" id="3.40.190.10">
    <property type="entry name" value="Periplasmic binding protein-like II"/>
    <property type="match status" value="2"/>
</dbReference>
<proteinExistence type="predicted"/>
<feature type="signal peptide" evidence="5">
    <location>
        <begin position="1"/>
        <end position="25"/>
    </location>
</feature>
<accession>A0ABU5DTY9</accession>
<dbReference type="Pfam" id="PF13416">
    <property type="entry name" value="SBP_bac_8"/>
    <property type="match status" value="1"/>
</dbReference>
<dbReference type="InterPro" id="IPR006059">
    <property type="entry name" value="SBP"/>
</dbReference>
<evidence type="ECO:0000313" key="7">
    <source>
        <dbReference type="Proteomes" id="UP001271769"/>
    </source>
</evidence>
<gene>
    <name evidence="6" type="ORF">SMD31_02605</name>
</gene>
<dbReference type="RefSeq" id="WP_320499131.1">
    <property type="nucleotide sequence ID" value="NZ_JAXCLX010000001.1"/>
</dbReference>
<dbReference type="PANTHER" id="PTHR30222">
    <property type="entry name" value="SPERMIDINE/PUTRESCINE-BINDING PERIPLASMIC PROTEIN"/>
    <property type="match status" value="1"/>
</dbReference>
<keyword evidence="4" id="KW-0574">Periplasm</keyword>
<dbReference type="PANTHER" id="PTHR30222:SF18">
    <property type="entry name" value="BIFUNCTIONAL POLYHYDROXYBUTYRATE SYNTHASE _ ABC TRANSPORTER PERIPLASMIC BINDING PROTEIN-RELATED"/>
    <property type="match status" value="1"/>
</dbReference>
<keyword evidence="3 5" id="KW-0732">Signal</keyword>
<evidence type="ECO:0000256" key="5">
    <source>
        <dbReference type="SAM" id="SignalP"/>
    </source>
</evidence>
<name>A0ABU5DTY9_9PROT</name>
<dbReference type="InterPro" id="IPR001188">
    <property type="entry name" value="Sperm_putr-bd"/>
</dbReference>
<dbReference type="SUPFAM" id="SSF53850">
    <property type="entry name" value="Periplasmic binding protein-like II"/>
    <property type="match status" value="1"/>
</dbReference>
<comment type="caution">
    <text evidence="6">The sequence shown here is derived from an EMBL/GenBank/DDBJ whole genome shotgun (WGS) entry which is preliminary data.</text>
</comment>
<evidence type="ECO:0000256" key="4">
    <source>
        <dbReference type="ARBA" id="ARBA00022764"/>
    </source>
</evidence>
<evidence type="ECO:0000313" key="6">
    <source>
        <dbReference type="EMBL" id="MDY0870789.1"/>
    </source>
</evidence>